<proteinExistence type="predicted"/>
<protein>
    <recommendedName>
        <fullName evidence="4">Death-associated protein 1</fullName>
    </recommendedName>
</protein>
<dbReference type="PANTHER" id="PTHR13177:SF4">
    <property type="entry name" value="GEO09647P1"/>
    <property type="match status" value="1"/>
</dbReference>
<sequence>MSSPMKENDALKAGHPPAVKAGGMRIKGARAHEEKLTKEETESPWESEGVKQTTESVVISGAVTHGDKDFTADSVRVAHDKPQPTVAKPVMNKQINRQIQQPR</sequence>
<dbReference type="InterPro" id="IPR024130">
    <property type="entry name" value="DAP1/DAPL1"/>
</dbReference>
<dbReference type="STRING" id="51511.ENSCSAVP00000005803"/>
<dbReference type="Ensembl" id="ENSCSAVT00000005878.1">
    <property type="protein sequence ID" value="ENSCSAVP00000005803.1"/>
    <property type="gene ID" value="ENSCSAVG00000003459.1"/>
</dbReference>
<keyword evidence="3" id="KW-1185">Reference proteome</keyword>
<dbReference type="InParanoid" id="H2YKF1"/>
<reference evidence="2" key="3">
    <citation type="submission" date="2025-09" db="UniProtKB">
        <authorList>
            <consortium name="Ensembl"/>
        </authorList>
    </citation>
    <scope>IDENTIFICATION</scope>
</reference>
<dbReference type="GO" id="GO:0034198">
    <property type="term" value="P:cellular response to amino acid starvation"/>
    <property type="evidence" value="ECO:0007669"/>
    <property type="project" value="TreeGrafter"/>
</dbReference>
<feature type="compositionally biased region" description="Polar residues" evidence="1">
    <location>
        <begin position="93"/>
        <end position="103"/>
    </location>
</feature>
<name>H2YKF1_CIOSA</name>
<dbReference type="FunCoup" id="H2YKF1">
    <property type="interactions" value="81"/>
</dbReference>
<dbReference type="GeneTree" id="ENSGT00940000154574"/>
<feature type="region of interest" description="Disordered" evidence="1">
    <location>
        <begin position="80"/>
        <end position="103"/>
    </location>
</feature>
<evidence type="ECO:0000313" key="2">
    <source>
        <dbReference type="Ensembl" id="ENSCSAVP00000005803.1"/>
    </source>
</evidence>
<dbReference type="Proteomes" id="UP000007875">
    <property type="component" value="Unassembled WGS sequence"/>
</dbReference>
<feature type="compositionally biased region" description="Basic and acidic residues" evidence="1">
    <location>
        <begin position="30"/>
        <end position="41"/>
    </location>
</feature>
<dbReference type="GO" id="GO:0010507">
    <property type="term" value="P:negative regulation of autophagy"/>
    <property type="evidence" value="ECO:0007669"/>
    <property type="project" value="TreeGrafter"/>
</dbReference>
<dbReference type="AlphaFoldDB" id="H2YKF1"/>
<dbReference type="GO" id="GO:0097190">
    <property type="term" value="P:apoptotic signaling pathway"/>
    <property type="evidence" value="ECO:0007669"/>
    <property type="project" value="TreeGrafter"/>
</dbReference>
<accession>H2YKF1</accession>
<feature type="compositionally biased region" description="Basic and acidic residues" evidence="1">
    <location>
        <begin position="1"/>
        <end position="12"/>
    </location>
</feature>
<dbReference type="GO" id="GO:0070513">
    <property type="term" value="F:death domain binding"/>
    <property type="evidence" value="ECO:0007669"/>
    <property type="project" value="TreeGrafter"/>
</dbReference>
<evidence type="ECO:0000256" key="1">
    <source>
        <dbReference type="SAM" id="MobiDB-lite"/>
    </source>
</evidence>
<dbReference type="PANTHER" id="PTHR13177">
    <property type="entry name" value="DEATH-ASSOCIATED PROTEIN 1"/>
    <property type="match status" value="1"/>
</dbReference>
<dbReference type="OMA" id="QKHPHAP"/>
<evidence type="ECO:0008006" key="4">
    <source>
        <dbReference type="Google" id="ProtNLM"/>
    </source>
</evidence>
<reference evidence="3" key="1">
    <citation type="submission" date="2003-08" db="EMBL/GenBank/DDBJ databases">
        <authorList>
            <person name="Birren B."/>
            <person name="Nusbaum C."/>
            <person name="Abebe A."/>
            <person name="Abouelleil A."/>
            <person name="Adekoya E."/>
            <person name="Ait-zahra M."/>
            <person name="Allen N."/>
            <person name="Allen T."/>
            <person name="An P."/>
            <person name="Anderson M."/>
            <person name="Anderson S."/>
            <person name="Arachchi H."/>
            <person name="Armbruster J."/>
            <person name="Bachantsang P."/>
            <person name="Baldwin J."/>
            <person name="Barry A."/>
            <person name="Bayul T."/>
            <person name="Blitshsteyn B."/>
            <person name="Bloom T."/>
            <person name="Blye J."/>
            <person name="Boguslavskiy L."/>
            <person name="Borowsky M."/>
            <person name="Boukhgalter B."/>
            <person name="Brunache A."/>
            <person name="Butler J."/>
            <person name="Calixte N."/>
            <person name="Calvo S."/>
            <person name="Camarata J."/>
            <person name="Campo K."/>
            <person name="Chang J."/>
            <person name="Cheshatsang Y."/>
            <person name="Citroen M."/>
            <person name="Collymore A."/>
            <person name="Considine T."/>
            <person name="Cook A."/>
            <person name="Cooke P."/>
            <person name="Corum B."/>
            <person name="Cuomo C."/>
            <person name="David R."/>
            <person name="Dawoe T."/>
            <person name="Degray S."/>
            <person name="Dodge S."/>
            <person name="Dooley K."/>
            <person name="Dorje P."/>
            <person name="Dorjee K."/>
            <person name="Dorris L."/>
            <person name="Duffey N."/>
            <person name="Dupes A."/>
            <person name="Elkins T."/>
            <person name="Engels R."/>
            <person name="Erickson J."/>
            <person name="Farina A."/>
            <person name="Faro S."/>
            <person name="Ferreira P."/>
            <person name="Fischer H."/>
            <person name="Fitzgerald M."/>
            <person name="Foley K."/>
            <person name="Gage D."/>
            <person name="Galagan J."/>
            <person name="Gearin G."/>
            <person name="Gnerre S."/>
            <person name="Gnirke A."/>
            <person name="Goyette A."/>
            <person name="Graham J."/>
            <person name="Grandbois E."/>
            <person name="Gyaltsen K."/>
            <person name="Hafez N."/>
            <person name="Hagopian D."/>
            <person name="Hagos B."/>
            <person name="Hall J."/>
            <person name="Hatcher B."/>
            <person name="Heller A."/>
            <person name="Higgins H."/>
            <person name="Honan T."/>
            <person name="Horn A."/>
            <person name="Houde N."/>
            <person name="Hughes L."/>
            <person name="Hulme W."/>
            <person name="Husby E."/>
            <person name="Iliev I."/>
            <person name="Jaffe D."/>
            <person name="Jones C."/>
            <person name="Kamal M."/>
            <person name="Kamat A."/>
            <person name="Kamvysselis M."/>
            <person name="Karlsson E."/>
            <person name="Kells C."/>
            <person name="Kieu A."/>
            <person name="Kisner P."/>
            <person name="Kodira C."/>
            <person name="Kulbokas E."/>
            <person name="Labutti K."/>
            <person name="Lama D."/>
            <person name="Landers T."/>
            <person name="Leger J."/>
            <person name="Levine S."/>
            <person name="Lewis D."/>
            <person name="Lewis T."/>
            <person name="Lindblad-toh K."/>
            <person name="Liu X."/>
            <person name="Lokyitsang T."/>
            <person name="Lokyitsang Y."/>
            <person name="Lucien O."/>
            <person name="Lui A."/>
            <person name="Ma L.J."/>
            <person name="Mabbitt R."/>
            <person name="Macdonald J."/>
            <person name="Maclean C."/>
            <person name="Major J."/>
            <person name="Manning J."/>
            <person name="Marabella R."/>
            <person name="Maru K."/>
            <person name="Matthews C."/>
            <person name="Mauceli E."/>
            <person name="Mccarthy M."/>
            <person name="Mcdonough S."/>
            <person name="Mcghee T."/>
            <person name="Meldrim J."/>
            <person name="Meneus L."/>
            <person name="Mesirov J."/>
            <person name="Mihalev A."/>
            <person name="Mihova T."/>
            <person name="Mikkelsen T."/>
            <person name="Mlenga V."/>
            <person name="Moru K."/>
            <person name="Mozes J."/>
            <person name="Mulrain L."/>
            <person name="Munson G."/>
            <person name="Naylor J."/>
            <person name="Newes C."/>
            <person name="Nguyen C."/>
            <person name="Nguyen N."/>
            <person name="Nguyen T."/>
            <person name="Nicol R."/>
            <person name="Nielsen C."/>
            <person name="Nizzari M."/>
            <person name="Norbu C."/>
            <person name="Norbu N."/>
            <person name="O'donnell P."/>
            <person name="Okoawo O."/>
            <person name="O'leary S."/>
            <person name="Omotosho B."/>
            <person name="O'neill K."/>
            <person name="Osman S."/>
            <person name="Parker S."/>
            <person name="Perrin D."/>
            <person name="Phunkhang P."/>
            <person name="Piqani B."/>
            <person name="Purcell S."/>
            <person name="Rachupka T."/>
            <person name="Ramasamy U."/>
            <person name="Rameau R."/>
            <person name="Ray V."/>
            <person name="Raymond C."/>
            <person name="Retta R."/>
            <person name="Richardson S."/>
            <person name="Rise C."/>
            <person name="Rodriguez J."/>
            <person name="Rogers J."/>
            <person name="Rogov P."/>
            <person name="Rutman M."/>
            <person name="Schupbach R."/>
            <person name="Seaman C."/>
            <person name="Settipalli S."/>
            <person name="Sharpe T."/>
            <person name="Sheridan J."/>
            <person name="Sherpa N."/>
            <person name="Shi J."/>
            <person name="Smirnov S."/>
            <person name="Smith C."/>
            <person name="Sougnez C."/>
            <person name="Spencer B."/>
            <person name="Stalker J."/>
            <person name="Stange-thomann N."/>
            <person name="Stavropoulos S."/>
            <person name="Stetson K."/>
            <person name="Stone C."/>
            <person name="Stone S."/>
            <person name="Stubbs M."/>
            <person name="Talamas J."/>
            <person name="Tchuinga P."/>
            <person name="Tenzing P."/>
            <person name="Tesfaye S."/>
            <person name="Theodore J."/>
            <person name="Thoulutsang Y."/>
            <person name="Topham K."/>
            <person name="Towey S."/>
            <person name="Tsamla T."/>
            <person name="Tsomo N."/>
            <person name="Vallee D."/>
            <person name="Vassiliev H."/>
            <person name="Venkataraman V."/>
            <person name="Vinson J."/>
            <person name="Vo A."/>
            <person name="Wade C."/>
            <person name="Wang S."/>
            <person name="Wangchuk T."/>
            <person name="Wangdi T."/>
            <person name="Whittaker C."/>
            <person name="Wilkinson J."/>
            <person name="Wu Y."/>
            <person name="Wyman D."/>
            <person name="Yadav S."/>
            <person name="Yang S."/>
            <person name="Yang X."/>
            <person name="Yeager S."/>
            <person name="Yee E."/>
            <person name="Young G."/>
            <person name="Zainoun J."/>
            <person name="Zembeck L."/>
            <person name="Zimmer A."/>
            <person name="Zody M."/>
            <person name="Lander E."/>
        </authorList>
    </citation>
    <scope>NUCLEOTIDE SEQUENCE [LARGE SCALE GENOMIC DNA]</scope>
</reference>
<reference evidence="2" key="2">
    <citation type="submission" date="2025-08" db="UniProtKB">
        <authorList>
            <consortium name="Ensembl"/>
        </authorList>
    </citation>
    <scope>IDENTIFICATION</scope>
</reference>
<evidence type="ECO:0000313" key="3">
    <source>
        <dbReference type="Proteomes" id="UP000007875"/>
    </source>
</evidence>
<organism evidence="2 3">
    <name type="scientific">Ciona savignyi</name>
    <name type="common">Pacific transparent sea squirt</name>
    <dbReference type="NCBI Taxonomy" id="51511"/>
    <lineage>
        <taxon>Eukaryota</taxon>
        <taxon>Metazoa</taxon>
        <taxon>Chordata</taxon>
        <taxon>Tunicata</taxon>
        <taxon>Ascidiacea</taxon>
        <taxon>Phlebobranchia</taxon>
        <taxon>Cionidae</taxon>
        <taxon>Ciona</taxon>
    </lineage>
</organism>
<dbReference type="HOGENOM" id="CLU_150759_2_0_1"/>
<feature type="region of interest" description="Disordered" evidence="1">
    <location>
        <begin position="1"/>
        <end position="53"/>
    </location>
</feature>
<dbReference type="Pfam" id="PF15228">
    <property type="entry name" value="DAP"/>
    <property type="match status" value="1"/>
</dbReference>
<dbReference type="eggNOG" id="ENOG502S4ST">
    <property type="taxonomic scope" value="Eukaryota"/>
</dbReference>